<sequence>MSGQRVISESTGLYRLSIVNKQKNTANEVDSANQEPLHTEMPKKGLPLQSPIRSTANKENSAQSDLKQDLDNPNSFSDKLLYDLATKRRQVVELKEQLSKAERELDTLEHKFEARGESGNALLSPEKFQMLTSRLQQKIEDVNSNPRVIKSKQSISNFFQPRRVSTEPSANTPESKPSRLQFTSNKVQNQRQQQSQAPFLDKLRSKWQEFAVNEQDEDKFDSERPVEEYYIKSKLDYDDEEEIPTETESDAESKLSDMGGQPVISTFKRNSEAS</sequence>
<evidence type="ECO:0000256" key="1">
    <source>
        <dbReference type="SAM" id="Coils"/>
    </source>
</evidence>
<evidence type="ECO:0000313" key="4">
    <source>
        <dbReference type="Proteomes" id="UP000189911"/>
    </source>
</evidence>
<dbReference type="OrthoDB" id="4061731at2759"/>
<organism evidence="3 4">
    <name type="scientific">Lachancea nothofagi CBS 11611</name>
    <dbReference type="NCBI Taxonomy" id="1266666"/>
    <lineage>
        <taxon>Eukaryota</taxon>
        <taxon>Fungi</taxon>
        <taxon>Dikarya</taxon>
        <taxon>Ascomycota</taxon>
        <taxon>Saccharomycotina</taxon>
        <taxon>Saccharomycetes</taxon>
        <taxon>Saccharomycetales</taxon>
        <taxon>Saccharomycetaceae</taxon>
        <taxon>Lachancea</taxon>
    </lineage>
</organism>
<keyword evidence="4" id="KW-1185">Reference proteome</keyword>
<name>A0A1G4KHA9_9SACH</name>
<accession>A0A1G4KHA9</accession>
<feature type="region of interest" description="Disordered" evidence="2">
    <location>
        <begin position="231"/>
        <end position="274"/>
    </location>
</feature>
<dbReference type="Proteomes" id="UP000189911">
    <property type="component" value="Chromosome G"/>
</dbReference>
<feature type="region of interest" description="Disordered" evidence="2">
    <location>
        <begin position="22"/>
        <end position="77"/>
    </location>
</feature>
<feature type="compositionally biased region" description="Polar residues" evidence="2">
    <location>
        <begin position="22"/>
        <end position="36"/>
    </location>
</feature>
<gene>
    <name evidence="3" type="ORF">LANO_0G07184G</name>
</gene>
<feature type="region of interest" description="Disordered" evidence="2">
    <location>
        <begin position="155"/>
        <end position="200"/>
    </location>
</feature>
<feature type="coiled-coil region" evidence="1">
    <location>
        <begin position="84"/>
        <end position="111"/>
    </location>
</feature>
<proteinExistence type="predicted"/>
<feature type="compositionally biased region" description="Acidic residues" evidence="2">
    <location>
        <begin position="237"/>
        <end position="250"/>
    </location>
</feature>
<protein>
    <submittedName>
        <fullName evidence="3">LANO_0G07184g1_1</fullName>
    </submittedName>
</protein>
<evidence type="ECO:0000256" key="2">
    <source>
        <dbReference type="SAM" id="MobiDB-lite"/>
    </source>
</evidence>
<dbReference type="EMBL" id="LT598453">
    <property type="protein sequence ID" value="SCV03941.1"/>
    <property type="molecule type" value="Genomic_DNA"/>
</dbReference>
<reference evidence="4" key="1">
    <citation type="submission" date="2016-03" db="EMBL/GenBank/DDBJ databases">
        <authorList>
            <person name="Devillers Hugo."/>
        </authorList>
    </citation>
    <scope>NUCLEOTIDE SEQUENCE [LARGE SCALE GENOMIC DNA]</scope>
</reference>
<feature type="compositionally biased region" description="Polar residues" evidence="2">
    <location>
        <begin position="166"/>
        <end position="187"/>
    </location>
</feature>
<keyword evidence="1" id="KW-0175">Coiled coil</keyword>
<feature type="compositionally biased region" description="Polar residues" evidence="2">
    <location>
        <begin position="51"/>
        <end position="77"/>
    </location>
</feature>
<evidence type="ECO:0000313" key="3">
    <source>
        <dbReference type="EMBL" id="SCV03941.1"/>
    </source>
</evidence>
<dbReference type="AlphaFoldDB" id="A0A1G4KHA9"/>